<keyword evidence="2" id="KW-1185">Reference proteome</keyword>
<evidence type="ECO:0000313" key="1">
    <source>
        <dbReference type="EMBL" id="KAI5415736.1"/>
    </source>
</evidence>
<evidence type="ECO:0000313" key="2">
    <source>
        <dbReference type="Proteomes" id="UP001058974"/>
    </source>
</evidence>
<protein>
    <submittedName>
        <fullName evidence="1">Uncharacterized protein</fullName>
    </submittedName>
</protein>
<reference evidence="1 2" key="1">
    <citation type="journal article" date="2022" name="Nat. Genet.">
        <title>Improved pea reference genome and pan-genome highlight genomic features and evolutionary characteristics.</title>
        <authorList>
            <person name="Yang T."/>
            <person name="Liu R."/>
            <person name="Luo Y."/>
            <person name="Hu S."/>
            <person name="Wang D."/>
            <person name="Wang C."/>
            <person name="Pandey M.K."/>
            <person name="Ge S."/>
            <person name="Xu Q."/>
            <person name="Li N."/>
            <person name="Li G."/>
            <person name="Huang Y."/>
            <person name="Saxena R.K."/>
            <person name="Ji Y."/>
            <person name="Li M."/>
            <person name="Yan X."/>
            <person name="He Y."/>
            <person name="Liu Y."/>
            <person name="Wang X."/>
            <person name="Xiang C."/>
            <person name="Varshney R.K."/>
            <person name="Ding H."/>
            <person name="Gao S."/>
            <person name="Zong X."/>
        </authorList>
    </citation>
    <scope>NUCLEOTIDE SEQUENCE [LARGE SCALE GENOMIC DNA]</scope>
    <source>
        <strain evidence="1 2">cv. Zhongwan 6</strain>
    </source>
</reference>
<dbReference type="AlphaFoldDB" id="A0A9D4X7F7"/>
<comment type="caution">
    <text evidence="1">The sequence shown here is derived from an EMBL/GenBank/DDBJ whole genome shotgun (WGS) entry which is preliminary data.</text>
</comment>
<dbReference type="EMBL" id="JAMSHJ010000004">
    <property type="protein sequence ID" value="KAI5415736.1"/>
    <property type="molecule type" value="Genomic_DNA"/>
</dbReference>
<accession>A0A9D4X7F7</accession>
<name>A0A9D4X7F7_PEA</name>
<gene>
    <name evidence="1" type="ORF">KIW84_040955</name>
</gene>
<dbReference type="Gramene" id="Psat04G0095500-T1">
    <property type="protein sequence ID" value="KAI5415736.1"/>
    <property type="gene ID" value="KIW84_040955"/>
</dbReference>
<sequence length="142" mass="15460">MVSWKLDASVVADLSLSSVQSNIESLVLKITHSILAGNGFAFDVQETASRNRNRSHRDSGLIACDGDADEKSSRLRRFMVRATHTASKTATTTAVLASSLVKKAHGSDHLHVRDRILATNQSIQEKHQPQEVTVDKNVKGKG</sequence>
<dbReference type="Proteomes" id="UP001058974">
    <property type="component" value="Chromosome 4"/>
</dbReference>
<proteinExistence type="predicted"/>
<organism evidence="1 2">
    <name type="scientific">Pisum sativum</name>
    <name type="common">Garden pea</name>
    <name type="synonym">Lathyrus oleraceus</name>
    <dbReference type="NCBI Taxonomy" id="3888"/>
    <lineage>
        <taxon>Eukaryota</taxon>
        <taxon>Viridiplantae</taxon>
        <taxon>Streptophyta</taxon>
        <taxon>Embryophyta</taxon>
        <taxon>Tracheophyta</taxon>
        <taxon>Spermatophyta</taxon>
        <taxon>Magnoliopsida</taxon>
        <taxon>eudicotyledons</taxon>
        <taxon>Gunneridae</taxon>
        <taxon>Pentapetalae</taxon>
        <taxon>rosids</taxon>
        <taxon>fabids</taxon>
        <taxon>Fabales</taxon>
        <taxon>Fabaceae</taxon>
        <taxon>Papilionoideae</taxon>
        <taxon>50 kb inversion clade</taxon>
        <taxon>NPAAA clade</taxon>
        <taxon>Hologalegina</taxon>
        <taxon>IRL clade</taxon>
        <taxon>Fabeae</taxon>
        <taxon>Lathyrus</taxon>
    </lineage>
</organism>